<dbReference type="OrthoDB" id="1914839at2759"/>
<comment type="caution">
    <text evidence="5">The sequence shown here is derived from an EMBL/GenBank/DDBJ whole genome shotgun (WGS) entry which is preliminary data.</text>
</comment>
<evidence type="ECO:0000256" key="3">
    <source>
        <dbReference type="PROSITE-ProRule" id="PRU00339"/>
    </source>
</evidence>
<feature type="repeat" description="TPR" evidence="3">
    <location>
        <begin position="65"/>
        <end position="98"/>
    </location>
</feature>
<evidence type="ECO:0000256" key="2">
    <source>
        <dbReference type="ARBA" id="ARBA00022803"/>
    </source>
</evidence>
<dbReference type="SMART" id="SM00028">
    <property type="entry name" value="TPR"/>
    <property type="match status" value="1"/>
</dbReference>
<protein>
    <submittedName>
        <fullName evidence="5">Uncharacterized protein</fullName>
    </submittedName>
</protein>
<dbReference type="EMBL" id="NMUH01000646">
    <property type="protein sequence ID" value="MQL82652.1"/>
    <property type="molecule type" value="Genomic_DNA"/>
</dbReference>
<dbReference type="SUPFAM" id="SSF48452">
    <property type="entry name" value="TPR-like"/>
    <property type="match status" value="1"/>
</dbReference>
<dbReference type="InterPro" id="IPR019734">
    <property type="entry name" value="TPR_rpt"/>
</dbReference>
<accession>A0A843UAR2</accession>
<dbReference type="InterPro" id="IPR011990">
    <property type="entry name" value="TPR-like_helical_dom_sf"/>
</dbReference>
<evidence type="ECO:0000313" key="6">
    <source>
        <dbReference type="Proteomes" id="UP000652761"/>
    </source>
</evidence>
<evidence type="ECO:0000256" key="4">
    <source>
        <dbReference type="SAM" id="MobiDB-lite"/>
    </source>
</evidence>
<feature type="region of interest" description="Disordered" evidence="4">
    <location>
        <begin position="45"/>
        <end position="65"/>
    </location>
</feature>
<dbReference type="PROSITE" id="PS50005">
    <property type="entry name" value="TPR"/>
    <property type="match status" value="1"/>
</dbReference>
<dbReference type="PROSITE" id="PS50293">
    <property type="entry name" value="TPR_REGION"/>
    <property type="match status" value="1"/>
</dbReference>
<sequence>MASVVVPTAAVAGLQQNLLCCPRARVGFARRPRLNAPLRRLVVAASSSSSPSSPSPPSEAQPETAESCVNLGLSLFSKGRVKEALTQFETALELSPSPMEAQAAFYNKACCLAYRWVFTVGCSYSIS</sequence>
<gene>
    <name evidence="5" type="ORF">Taro_015136</name>
</gene>
<evidence type="ECO:0000256" key="1">
    <source>
        <dbReference type="ARBA" id="ARBA00022737"/>
    </source>
</evidence>
<proteinExistence type="predicted"/>
<dbReference type="Proteomes" id="UP000652761">
    <property type="component" value="Unassembled WGS sequence"/>
</dbReference>
<dbReference type="AlphaFoldDB" id="A0A843UAR2"/>
<keyword evidence="1" id="KW-0677">Repeat</keyword>
<reference evidence="5" key="1">
    <citation type="submission" date="2017-07" db="EMBL/GenBank/DDBJ databases">
        <title>Taro Niue Genome Assembly and Annotation.</title>
        <authorList>
            <person name="Atibalentja N."/>
            <person name="Keating K."/>
            <person name="Fields C.J."/>
        </authorList>
    </citation>
    <scope>NUCLEOTIDE SEQUENCE</scope>
    <source>
        <strain evidence="5">Niue_2</strain>
        <tissue evidence="5">Leaf</tissue>
    </source>
</reference>
<dbReference type="Pfam" id="PF07719">
    <property type="entry name" value="TPR_2"/>
    <property type="match status" value="1"/>
</dbReference>
<keyword evidence="6" id="KW-1185">Reference proteome</keyword>
<dbReference type="InterPro" id="IPR013105">
    <property type="entry name" value="TPR_2"/>
</dbReference>
<keyword evidence="2 3" id="KW-0802">TPR repeat</keyword>
<name>A0A843UAR2_COLES</name>
<dbReference type="Gene3D" id="1.25.40.10">
    <property type="entry name" value="Tetratricopeptide repeat domain"/>
    <property type="match status" value="1"/>
</dbReference>
<organism evidence="5 6">
    <name type="scientific">Colocasia esculenta</name>
    <name type="common">Wild taro</name>
    <name type="synonym">Arum esculentum</name>
    <dbReference type="NCBI Taxonomy" id="4460"/>
    <lineage>
        <taxon>Eukaryota</taxon>
        <taxon>Viridiplantae</taxon>
        <taxon>Streptophyta</taxon>
        <taxon>Embryophyta</taxon>
        <taxon>Tracheophyta</taxon>
        <taxon>Spermatophyta</taxon>
        <taxon>Magnoliopsida</taxon>
        <taxon>Liliopsida</taxon>
        <taxon>Araceae</taxon>
        <taxon>Aroideae</taxon>
        <taxon>Colocasieae</taxon>
        <taxon>Colocasia</taxon>
    </lineage>
</organism>
<evidence type="ECO:0000313" key="5">
    <source>
        <dbReference type="EMBL" id="MQL82652.1"/>
    </source>
</evidence>